<dbReference type="EMBL" id="AMQM01007911">
    <property type="status" value="NOT_ANNOTATED_CDS"/>
    <property type="molecule type" value="Genomic_DNA"/>
</dbReference>
<accession>T1FHK8</accession>
<organism evidence="2 3">
    <name type="scientific">Helobdella robusta</name>
    <name type="common">Californian leech</name>
    <dbReference type="NCBI Taxonomy" id="6412"/>
    <lineage>
        <taxon>Eukaryota</taxon>
        <taxon>Metazoa</taxon>
        <taxon>Spiralia</taxon>
        <taxon>Lophotrochozoa</taxon>
        <taxon>Annelida</taxon>
        <taxon>Clitellata</taxon>
        <taxon>Hirudinea</taxon>
        <taxon>Rhynchobdellida</taxon>
        <taxon>Glossiphoniidae</taxon>
        <taxon>Helobdella</taxon>
    </lineage>
</organism>
<evidence type="ECO:0000313" key="1">
    <source>
        <dbReference type="EMBL" id="ESN91933.1"/>
    </source>
</evidence>
<dbReference type="EMBL" id="KB097687">
    <property type="protein sequence ID" value="ESN91933.1"/>
    <property type="molecule type" value="Genomic_DNA"/>
</dbReference>
<proteinExistence type="predicted"/>
<dbReference type="InParanoid" id="T1FHK8"/>
<evidence type="ECO:0000313" key="2">
    <source>
        <dbReference type="EnsemblMetazoa" id="HelroP181992"/>
    </source>
</evidence>
<reference evidence="3" key="1">
    <citation type="submission" date="2012-12" db="EMBL/GenBank/DDBJ databases">
        <authorList>
            <person name="Hellsten U."/>
            <person name="Grimwood J."/>
            <person name="Chapman J.A."/>
            <person name="Shapiro H."/>
            <person name="Aerts A."/>
            <person name="Otillar R.P."/>
            <person name="Terry A.Y."/>
            <person name="Boore J.L."/>
            <person name="Simakov O."/>
            <person name="Marletaz F."/>
            <person name="Cho S.-J."/>
            <person name="Edsinger-Gonzales E."/>
            <person name="Havlak P."/>
            <person name="Kuo D.-H."/>
            <person name="Larsson T."/>
            <person name="Lv J."/>
            <person name="Arendt D."/>
            <person name="Savage R."/>
            <person name="Osoegawa K."/>
            <person name="de Jong P."/>
            <person name="Lindberg D.R."/>
            <person name="Seaver E.C."/>
            <person name="Weisblat D.A."/>
            <person name="Putnam N.H."/>
            <person name="Grigoriev I.V."/>
            <person name="Rokhsar D.S."/>
        </authorList>
    </citation>
    <scope>NUCLEOTIDE SEQUENCE</scope>
</reference>
<dbReference type="GeneID" id="20208307"/>
<dbReference type="HOGENOM" id="CLU_2186795_0_0_1"/>
<reference evidence="2" key="3">
    <citation type="submission" date="2015-06" db="UniProtKB">
        <authorList>
            <consortium name="EnsemblMetazoa"/>
        </authorList>
    </citation>
    <scope>IDENTIFICATION</scope>
</reference>
<dbReference type="AlphaFoldDB" id="T1FHK8"/>
<dbReference type="CTD" id="20208307"/>
<dbReference type="EnsemblMetazoa" id="HelroT181992">
    <property type="protein sequence ID" value="HelroP181992"/>
    <property type="gene ID" value="HelroG181992"/>
</dbReference>
<keyword evidence="3" id="KW-1185">Reference proteome</keyword>
<dbReference type="Proteomes" id="UP000015101">
    <property type="component" value="Unassembled WGS sequence"/>
</dbReference>
<protein>
    <submittedName>
        <fullName evidence="1 2">Uncharacterized protein</fullName>
    </submittedName>
</protein>
<sequence length="109" mass="12725">MVPDRNWFQTRLHSITDLIQHHSELHTEKTGKARESWKRGSDMHDAKYADDTYQMAECLLRAMELTDVKVNEEEIETVSEFIYFGNHINKTGGIEEELKRRKTLAGGIF</sequence>
<reference evidence="1 3" key="2">
    <citation type="journal article" date="2013" name="Nature">
        <title>Insights into bilaterian evolution from three spiralian genomes.</title>
        <authorList>
            <person name="Simakov O."/>
            <person name="Marletaz F."/>
            <person name="Cho S.J."/>
            <person name="Edsinger-Gonzales E."/>
            <person name="Havlak P."/>
            <person name="Hellsten U."/>
            <person name="Kuo D.H."/>
            <person name="Larsson T."/>
            <person name="Lv J."/>
            <person name="Arendt D."/>
            <person name="Savage R."/>
            <person name="Osoegawa K."/>
            <person name="de Jong P."/>
            <person name="Grimwood J."/>
            <person name="Chapman J.A."/>
            <person name="Shapiro H."/>
            <person name="Aerts A."/>
            <person name="Otillar R.P."/>
            <person name="Terry A.Y."/>
            <person name="Boore J.L."/>
            <person name="Grigoriev I.V."/>
            <person name="Lindberg D.R."/>
            <person name="Seaver E.C."/>
            <person name="Weisblat D.A."/>
            <person name="Putnam N.H."/>
            <person name="Rokhsar D.S."/>
        </authorList>
    </citation>
    <scope>NUCLEOTIDE SEQUENCE</scope>
</reference>
<dbReference type="OrthoDB" id="410104at2759"/>
<gene>
    <name evidence="2" type="primary">20208307</name>
    <name evidence="1" type="ORF">HELRODRAFT_181992</name>
</gene>
<dbReference type="RefSeq" id="XP_009030005.1">
    <property type="nucleotide sequence ID" value="XM_009031757.1"/>
</dbReference>
<name>T1FHK8_HELRO</name>
<evidence type="ECO:0000313" key="3">
    <source>
        <dbReference type="Proteomes" id="UP000015101"/>
    </source>
</evidence>
<dbReference type="KEGG" id="hro:HELRODRAFT_181992"/>